<evidence type="ECO:0000313" key="1">
    <source>
        <dbReference type="EMBL" id="QHT06260.1"/>
    </source>
</evidence>
<dbReference type="EMBL" id="MN739467">
    <property type="protein sequence ID" value="QHT06260.1"/>
    <property type="molecule type" value="Genomic_DNA"/>
</dbReference>
<name>A0A6C0CQX4_9ZZZZ</name>
<sequence length="432" mass="50743">MFNVNSSRPLIPREQTYVLDRKLVTIHSDDRDIKKWPFSNHFEVELPQIMENVESMRLVEIQLPVNNPTFKNDYQNTKLSFMINPKTSSDPEVVPELYHQMLLDHYNANGTFTITIQDGYFCPEELAMEIQDRMNQAVSDFIILNWKTYWPTSDLSEECITPPAEYLNMRVFFDKVGLKYWFGNIMDEFTLVFDKREEYTLDNCEQPNMWEQYNRWGLPSYLGFDREKYTSTPSVNNDDDPVISFPTPIKFAFLGRKGIWMCPTAPDLPVHYITAPMAPFLTGERSIYMECKKYNSYDELKPYSQNTNSAANRGYDYSELYQNRCTRANKSSNCVVNSYDYNGYVNNAFAKIPVKTTPLGETVDSRNGFLQNVTMFDVPEEKISKIEVKFRYHDGRLVDFGNIPFDFTIEFNQLKNEIQRTYQVRIPNSYRL</sequence>
<dbReference type="AlphaFoldDB" id="A0A6C0CQX4"/>
<accession>A0A6C0CQX4</accession>
<organism evidence="1">
    <name type="scientific">viral metagenome</name>
    <dbReference type="NCBI Taxonomy" id="1070528"/>
    <lineage>
        <taxon>unclassified sequences</taxon>
        <taxon>metagenomes</taxon>
        <taxon>organismal metagenomes</taxon>
    </lineage>
</organism>
<reference evidence="1" key="1">
    <citation type="journal article" date="2020" name="Nature">
        <title>Giant virus diversity and host interactions through global metagenomics.</title>
        <authorList>
            <person name="Schulz F."/>
            <person name="Roux S."/>
            <person name="Paez-Espino D."/>
            <person name="Jungbluth S."/>
            <person name="Walsh D.A."/>
            <person name="Denef V.J."/>
            <person name="McMahon K.D."/>
            <person name="Konstantinidis K.T."/>
            <person name="Eloe-Fadrosh E.A."/>
            <person name="Kyrpides N.C."/>
            <person name="Woyke T."/>
        </authorList>
    </citation>
    <scope>NUCLEOTIDE SEQUENCE</scope>
    <source>
        <strain evidence="1">GVMAG-M-3300021425-30</strain>
    </source>
</reference>
<proteinExistence type="predicted"/>
<protein>
    <submittedName>
        <fullName evidence="1">Uncharacterized protein</fullName>
    </submittedName>
</protein>